<evidence type="ECO:0000256" key="1">
    <source>
        <dbReference type="SAM" id="SignalP"/>
    </source>
</evidence>
<name>A0A368JG29_9BACT</name>
<dbReference type="EMBL" id="QOWE01000026">
    <property type="protein sequence ID" value="RCR66610.1"/>
    <property type="molecule type" value="Genomic_DNA"/>
</dbReference>
<dbReference type="Pfam" id="PF16267">
    <property type="entry name" value="DUF4920"/>
    <property type="match status" value="1"/>
</dbReference>
<gene>
    <name evidence="2" type="ORF">DUE52_26435</name>
</gene>
<feature type="signal peptide" evidence="1">
    <location>
        <begin position="1"/>
        <end position="19"/>
    </location>
</feature>
<accession>A0A368JG29</accession>
<dbReference type="InterPro" id="IPR032577">
    <property type="entry name" value="DUF4920"/>
</dbReference>
<sequence>MKTLAILTLALGISLSAVAQDNVSYHGKKITADHATPTTELPAKMGDKTKLETKVEGTVESVCQVKGCWMRVKAADGQAMLVRFRDYGFFVPKDIVGKSVVFEGTAETKTTSIAELRHYAEDAGKSKEEIAKITEPEKAITFVADGVIVKK</sequence>
<evidence type="ECO:0000313" key="2">
    <source>
        <dbReference type="EMBL" id="RCR66610.1"/>
    </source>
</evidence>
<dbReference type="OrthoDB" id="129527at2"/>
<dbReference type="Proteomes" id="UP000253383">
    <property type="component" value="Unassembled WGS sequence"/>
</dbReference>
<keyword evidence="3" id="KW-1185">Reference proteome</keyword>
<organism evidence="2 3">
    <name type="scientific">Larkinella punicea</name>
    <dbReference type="NCBI Taxonomy" id="2315727"/>
    <lineage>
        <taxon>Bacteria</taxon>
        <taxon>Pseudomonadati</taxon>
        <taxon>Bacteroidota</taxon>
        <taxon>Cytophagia</taxon>
        <taxon>Cytophagales</taxon>
        <taxon>Spirosomataceae</taxon>
        <taxon>Larkinella</taxon>
    </lineage>
</organism>
<comment type="caution">
    <text evidence="2">The sequence shown here is derived from an EMBL/GenBank/DDBJ whole genome shotgun (WGS) entry which is preliminary data.</text>
</comment>
<evidence type="ECO:0000313" key="3">
    <source>
        <dbReference type="Proteomes" id="UP000253383"/>
    </source>
</evidence>
<feature type="chain" id="PRO_5016719355" evidence="1">
    <location>
        <begin position="20"/>
        <end position="151"/>
    </location>
</feature>
<dbReference type="AlphaFoldDB" id="A0A368JG29"/>
<protein>
    <submittedName>
        <fullName evidence="2">DUF4920 domain-containing protein</fullName>
    </submittedName>
</protein>
<proteinExistence type="predicted"/>
<reference evidence="2 3" key="1">
    <citation type="submission" date="2018-07" db="EMBL/GenBank/DDBJ databases">
        <title>Genome analysis of Larkinella rosea.</title>
        <authorList>
            <person name="Zhou Z."/>
            <person name="Wang G."/>
        </authorList>
    </citation>
    <scope>NUCLEOTIDE SEQUENCE [LARGE SCALE GENOMIC DNA]</scope>
    <source>
        <strain evidence="3">zzj9</strain>
    </source>
</reference>
<dbReference type="RefSeq" id="WP_114409089.1">
    <property type="nucleotide sequence ID" value="NZ_QOWE01000026.1"/>
</dbReference>
<keyword evidence="1" id="KW-0732">Signal</keyword>